<evidence type="ECO:0000256" key="1">
    <source>
        <dbReference type="SAM" id="Coils"/>
    </source>
</evidence>
<sequence length="227" mass="26350">MSKYTFNITRDSLWKGCVLRSIAYAIGTAQYPEFSNESSWDGFNYSMQDSTGARGTITFHPDYCIVAFQDLHSERCQALEEATHYIRDASEALIQVAEKEAFQYLLDEVEGETIPVVTTAFWIEDDKAYSMDTYEDFEEHSGSLADILLVDFETAKEVLEEEFEFEEEQMHVLESLYERKISYPNERIILSKREIAMLGAEDPEGLEESRECFEEMNIYWGTEEDDE</sequence>
<dbReference type="RefSeq" id="WP_188388391.1">
    <property type="nucleotide sequence ID" value="NZ_BMFK01000001.1"/>
</dbReference>
<feature type="coiled-coil region" evidence="1">
    <location>
        <begin position="149"/>
        <end position="176"/>
    </location>
</feature>
<evidence type="ECO:0000313" key="3">
    <source>
        <dbReference type="Proteomes" id="UP000605259"/>
    </source>
</evidence>
<dbReference type="EMBL" id="BMFK01000001">
    <property type="protein sequence ID" value="GGE71608.1"/>
    <property type="molecule type" value="Genomic_DNA"/>
</dbReference>
<dbReference type="AlphaFoldDB" id="A0A917ASV7"/>
<gene>
    <name evidence="2" type="ORF">GCM10007140_21950</name>
</gene>
<organism evidence="2 3">
    <name type="scientific">Priestia taiwanensis</name>
    <dbReference type="NCBI Taxonomy" id="1347902"/>
    <lineage>
        <taxon>Bacteria</taxon>
        <taxon>Bacillati</taxon>
        <taxon>Bacillota</taxon>
        <taxon>Bacilli</taxon>
        <taxon>Bacillales</taxon>
        <taxon>Bacillaceae</taxon>
        <taxon>Priestia</taxon>
    </lineage>
</organism>
<keyword evidence="3" id="KW-1185">Reference proteome</keyword>
<reference evidence="2" key="1">
    <citation type="journal article" date="2014" name="Int. J. Syst. Evol. Microbiol.">
        <title>Complete genome sequence of Corynebacterium casei LMG S-19264T (=DSM 44701T), isolated from a smear-ripened cheese.</title>
        <authorList>
            <consortium name="US DOE Joint Genome Institute (JGI-PGF)"/>
            <person name="Walter F."/>
            <person name="Albersmeier A."/>
            <person name="Kalinowski J."/>
            <person name="Ruckert C."/>
        </authorList>
    </citation>
    <scope>NUCLEOTIDE SEQUENCE</scope>
    <source>
        <strain evidence="2">CGMCC 1.12698</strain>
    </source>
</reference>
<dbReference type="Proteomes" id="UP000605259">
    <property type="component" value="Unassembled WGS sequence"/>
</dbReference>
<keyword evidence="1" id="KW-0175">Coiled coil</keyword>
<name>A0A917ASV7_9BACI</name>
<reference evidence="2" key="2">
    <citation type="submission" date="2020-09" db="EMBL/GenBank/DDBJ databases">
        <authorList>
            <person name="Sun Q."/>
            <person name="Zhou Y."/>
        </authorList>
    </citation>
    <scope>NUCLEOTIDE SEQUENCE</scope>
    <source>
        <strain evidence="2">CGMCC 1.12698</strain>
    </source>
</reference>
<comment type="caution">
    <text evidence="2">The sequence shown here is derived from an EMBL/GenBank/DDBJ whole genome shotgun (WGS) entry which is preliminary data.</text>
</comment>
<protein>
    <submittedName>
        <fullName evidence="2">Uncharacterized protein</fullName>
    </submittedName>
</protein>
<evidence type="ECO:0000313" key="2">
    <source>
        <dbReference type="EMBL" id="GGE71608.1"/>
    </source>
</evidence>
<accession>A0A917ASV7</accession>
<proteinExistence type="predicted"/>